<accession>A0A0F8YSX3</accession>
<gene>
    <name evidence="1" type="ORF">LCGC14_2782380</name>
</gene>
<dbReference type="AlphaFoldDB" id="A0A0F8YSX3"/>
<organism evidence="1">
    <name type="scientific">marine sediment metagenome</name>
    <dbReference type="NCBI Taxonomy" id="412755"/>
    <lineage>
        <taxon>unclassified sequences</taxon>
        <taxon>metagenomes</taxon>
        <taxon>ecological metagenomes</taxon>
    </lineage>
</organism>
<evidence type="ECO:0008006" key="2">
    <source>
        <dbReference type="Google" id="ProtNLM"/>
    </source>
</evidence>
<evidence type="ECO:0000313" key="1">
    <source>
        <dbReference type="EMBL" id="KKK84532.1"/>
    </source>
</evidence>
<reference evidence="1" key="1">
    <citation type="journal article" date="2015" name="Nature">
        <title>Complex archaea that bridge the gap between prokaryotes and eukaryotes.</title>
        <authorList>
            <person name="Spang A."/>
            <person name="Saw J.H."/>
            <person name="Jorgensen S.L."/>
            <person name="Zaremba-Niedzwiedzka K."/>
            <person name="Martijn J."/>
            <person name="Lind A.E."/>
            <person name="van Eijk R."/>
            <person name="Schleper C."/>
            <person name="Guy L."/>
            <person name="Ettema T.J."/>
        </authorList>
    </citation>
    <scope>NUCLEOTIDE SEQUENCE</scope>
</reference>
<sequence>SNAFSERGEKIMLRPDVLLHPPNLRFTAKTILESDAVVGSANNDINDVQALVQPLEWNYLTDTDGWFLGHKQKGLRFLERKAPVIDFYQDEVSKKFYATIDARWGGVVTDWRFWYAANISTS</sequence>
<name>A0A0F8YSX3_9ZZZZ</name>
<protein>
    <recommendedName>
        <fullName evidence="2">Bacteriophage Mu GpT domain-containing protein</fullName>
    </recommendedName>
</protein>
<comment type="caution">
    <text evidence="1">The sequence shown here is derived from an EMBL/GenBank/DDBJ whole genome shotgun (WGS) entry which is preliminary data.</text>
</comment>
<dbReference type="EMBL" id="LAZR01051733">
    <property type="protein sequence ID" value="KKK84532.1"/>
    <property type="molecule type" value="Genomic_DNA"/>
</dbReference>
<feature type="non-terminal residue" evidence="1">
    <location>
        <position position="1"/>
    </location>
</feature>
<proteinExistence type="predicted"/>